<feature type="transmembrane region" description="Helical" evidence="5">
    <location>
        <begin position="310"/>
        <end position="331"/>
    </location>
</feature>
<keyword evidence="4 5" id="KW-0472">Membrane</keyword>
<feature type="transmembrane region" description="Helical" evidence="5">
    <location>
        <begin position="111"/>
        <end position="133"/>
    </location>
</feature>
<comment type="subcellular location">
    <subcellularLocation>
        <location evidence="1">Membrane</location>
        <topology evidence="1">Multi-pass membrane protein</topology>
    </subcellularLocation>
</comment>
<accession>A0A1H1MTS0</accession>
<protein>
    <recommendedName>
        <fullName evidence="6">Integral membrane bound transporter domain-containing protein</fullName>
    </recommendedName>
</protein>
<evidence type="ECO:0000256" key="3">
    <source>
        <dbReference type="ARBA" id="ARBA00022989"/>
    </source>
</evidence>
<evidence type="ECO:0000259" key="6">
    <source>
        <dbReference type="Pfam" id="PF13515"/>
    </source>
</evidence>
<dbReference type="STRING" id="797277.SAMN05216198_0726"/>
<feature type="domain" description="Integral membrane bound transporter" evidence="6">
    <location>
        <begin position="193"/>
        <end position="321"/>
    </location>
</feature>
<evidence type="ECO:0000313" key="7">
    <source>
        <dbReference type="EMBL" id="SDR90281.1"/>
    </source>
</evidence>
<dbReference type="EMBL" id="LT629748">
    <property type="protein sequence ID" value="SDR90281.1"/>
    <property type="molecule type" value="Genomic_DNA"/>
</dbReference>
<evidence type="ECO:0000256" key="4">
    <source>
        <dbReference type="ARBA" id="ARBA00023136"/>
    </source>
</evidence>
<evidence type="ECO:0000256" key="2">
    <source>
        <dbReference type="ARBA" id="ARBA00022692"/>
    </source>
</evidence>
<organism evidence="7 8">
    <name type="scientific">Halopseudomonas litoralis</name>
    <dbReference type="NCBI Taxonomy" id="797277"/>
    <lineage>
        <taxon>Bacteria</taxon>
        <taxon>Pseudomonadati</taxon>
        <taxon>Pseudomonadota</taxon>
        <taxon>Gammaproteobacteria</taxon>
        <taxon>Pseudomonadales</taxon>
        <taxon>Pseudomonadaceae</taxon>
        <taxon>Halopseudomonas</taxon>
    </lineage>
</organism>
<feature type="transmembrane region" description="Helical" evidence="5">
    <location>
        <begin position="139"/>
        <end position="158"/>
    </location>
</feature>
<sequence length="343" mass="36837">MYVAPRPRREDDPLFAIRLASGAVLGLLIALLVQSPMPMIMPALTIGLMAGMRKAFDIKKAIGGPVAMMVVITLFSTIVSLTRPMPGVLLVIMALCCIFPYYLILRTGSPIGMLILIGTVLMSVMGMHSIMVMELMRDAFIEASIAALAIIPVLYCLLPAAAKDNLIEVYQPDEQGQHLLRAVIRGAVLFGLIFWLYTVVDESSLMLAVAAVFVLVFPTREKLWAEALERTFATVLGGGLALLILGLFTLVAHLSVLVILIFLGGLFLASRMISGRAPHMVYQFAFSVMIALIVGALATNAPLDSTVSRVILTLVGAVGAAFLTSLLEALLIGPQKRTSNTVI</sequence>
<dbReference type="RefSeq" id="WP_090272068.1">
    <property type="nucleotide sequence ID" value="NZ_LT629748.1"/>
</dbReference>
<dbReference type="OrthoDB" id="7838578at2"/>
<dbReference type="Pfam" id="PF13515">
    <property type="entry name" value="FUSC_2"/>
    <property type="match status" value="1"/>
</dbReference>
<gene>
    <name evidence="7" type="ORF">SAMN05216198_0726</name>
</gene>
<evidence type="ECO:0000256" key="1">
    <source>
        <dbReference type="ARBA" id="ARBA00004141"/>
    </source>
</evidence>
<dbReference type="InterPro" id="IPR049453">
    <property type="entry name" value="Memb_transporter_dom"/>
</dbReference>
<dbReference type="GO" id="GO:0016020">
    <property type="term" value="C:membrane"/>
    <property type="evidence" value="ECO:0007669"/>
    <property type="project" value="UniProtKB-SubCell"/>
</dbReference>
<feature type="transmembrane region" description="Helical" evidence="5">
    <location>
        <begin position="87"/>
        <end position="104"/>
    </location>
</feature>
<evidence type="ECO:0000313" key="8">
    <source>
        <dbReference type="Proteomes" id="UP000243426"/>
    </source>
</evidence>
<dbReference type="Proteomes" id="UP000243426">
    <property type="component" value="Chromosome I"/>
</dbReference>
<feature type="transmembrane region" description="Helical" evidence="5">
    <location>
        <begin position="203"/>
        <end position="219"/>
    </location>
</feature>
<keyword evidence="8" id="KW-1185">Reference proteome</keyword>
<keyword evidence="2 5" id="KW-0812">Transmembrane</keyword>
<feature type="transmembrane region" description="Helical" evidence="5">
    <location>
        <begin position="231"/>
        <end position="248"/>
    </location>
</feature>
<dbReference type="AlphaFoldDB" id="A0A1H1MTS0"/>
<feature type="transmembrane region" description="Helical" evidence="5">
    <location>
        <begin position="61"/>
        <end position="81"/>
    </location>
</feature>
<evidence type="ECO:0000256" key="5">
    <source>
        <dbReference type="SAM" id="Phobius"/>
    </source>
</evidence>
<keyword evidence="3 5" id="KW-1133">Transmembrane helix</keyword>
<feature type="transmembrane region" description="Helical" evidence="5">
    <location>
        <begin position="280"/>
        <end position="298"/>
    </location>
</feature>
<reference evidence="8" key="1">
    <citation type="submission" date="2016-10" db="EMBL/GenBank/DDBJ databases">
        <authorList>
            <person name="Varghese N."/>
            <person name="Submissions S."/>
        </authorList>
    </citation>
    <scope>NUCLEOTIDE SEQUENCE [LARGE SCALE GENOMIC DNA]</scope>
    <source>
        <strain evidence="8">2SM5</strain>
    </source>
</reference>
<name>A0A1H1MTS0_9GAMM</name>
<proteinExistence type="predicted"/>